<dbReference type="AlphaFoldDB" id="A0A2T7EWI0"/>
<evidence type="ECO:0000256" key="2">
    <source>
        <dbReference type="ARBA" id="ARBA00022679"/>
    </source>
</evidence>
<evidence type="ECO:0000313" key="4">
    <source>
        <dbReference type="Proteomes" id="UP000244336"/>
    </source>
</evidence>
<evidence type="ECO:0000256" key="1">
    <source>
        <dbReference type="ARBA" id="ARBA00009995"/>
    </source>
</evidence>
<dbReference type="PANTHER" id="PTHR48048">
    <property type="entry name" value="GLYCOSYLTRANSFERASE"/>
    <property type="match status" value="1"/>
</dbReference>
<dbReference type="Gramene" id="PUZ72169">
    <property type="protein sequence ID" value="PUZ72169"/>
    <property type="gene ID" value="GQ55_2G372000"/>
</dbReference>
<dbReference type="Proteomes" id="UP000244336">
    <property type="component" value="Chromosome 2"/>
</dbReference>
<dbReference type="PANTHER" id="PTHR48048:SF18">
    <property type="entry name" value="GLYCOSYLTRANSFERASE"/>
    <property type="match status" value="1"/>
</dbReference>
<protein>
    <recommendedName>
        <fullName evidence="5">Glycosyltransferase</fullName>
    </recommendedName>
</protein>
<evidence type="ECO:0000313" key="3">
    <source>
        <dbReference type="EMBL" id="PUZ72169.1"/>
    </source>
</evidence>
<comment type="similarity">
    <text evidence="1">Belongs to the UDP-glycosyltransferase family.</text>
</comment>
<dbReference type="GO" id="GO:0035251">
    <property type="term" value="F:UDP-glucosyltransferase activity"/>
    <property type="evidence" value="ECO:0007669"/>
    <property type="project" value="InterPro"/>
</dbReference>
<dbReference type="STRING" id="1504633.A0A2T7EWI0"/>
<gene>
    <name evidence="3" type="ORF">GQ55_2G372000</name>
</gene>
<dbReference type="SUPFAM" id="SSF53756">
    <property type="entry name" value="UDP-Glycosyltransferase/glycogen phosphorylase"/>
    <property type="match status" value="1"/>
</dbReference>
<dbReference type="InterPro" id="IPR050481">
    <property type="entry name" value="UDP-glycosyltransf_plant"/>
</dbReference>
<proteinExistence type="inferred from homology"/>
<dbReference type="Gene3D" id="3.40.50.2000">
    <property type="entry name" value="Glycogen Phosphorylase B"/>
    <property type="match status" value="3"/>
</dbReference>
<dbReference type="CDD" id="cd03784">
    <property type="entry name" value="GT1_Gtf-like"/>
    <property type="match status" value="1"/>
</dbReference>
<organism evidence="3 4">
    <name type="scientific">Panicum hallii var. hallii</name>
    <dbReference type="NCBI Taxonomy" id="1504633"/>
    <lineage>
        <taxon>Eukaryota</taxon>
        <taxon>Viridiplantae</taxon>
        <taxon>Streptophyta</taxon>
        <taxon>Embryophyta</taxon>
        <taxon>Tracheophyta</taxon>
        <taxon>Spermatophyta</taxon>
        <taxon>Magnoliopsida</taxon>
        <taxon>Liliopsida</taxon>
        <taxon>Poales</taxon>
        <taxon>Poaceae</taxon>
        <taxon>PACMAD clade</taxon>
        <taxon>Panicoideae</taxon>
        <taxon>Panicodae</taxon>
        <taxon>Paniceae</taxon>
        <taxon>Panicinae</taxon>
        <taxon>Panicum</taxon>
        <taxon>Panicum sect. Panicum</taxon>
    </lineage>
</organism>
<sequence length="440" mass="47192">MPSPTVVLLPMWAPGHFSSMLQAGRRLLLRGAGAAVFTLTALAIPSPALASEAASSEVRCCEMASGDGIDFRRLPAVEHRADRPVNPSEYIRLYAPRVREAIAGLSAPVAAVVIELFGTPLLDVAHDLAVPAYVYFASTGATVALMLRLPAIHEEVAARLRERQGTVDVPGMPPVPVASARGIVVNTAAALEPGVLVAIADGRCTPGDRAPPVYPISPVLSLKPRVVDDDRPPHECVRWLDGRPPASVMFLRFGSRGWMSAVQARESFLWVLRGPPAGSSLYQTDANIGDLLPDGFLERTKGKGLVWQSWDPEAEILAHAAVDGFVTHCGWNSILESLWHGVPMAPWPLYAEQPLNAFELLRAVCTGRDGSFVEAAELERAVRSLMGGSEEGRKAREKGVEMKAACRNAVEEGGTSHAATQRVVQDMLGSYLTQVPNTPD</sequence>
<dbReference type="FunFam" id="3.40.50.2000:FF:000056">
    <property type="entry name" value="Glycosyltransferase"/>
    <property type="match status" value="1"/>
</dbReference>
<dbReference type="EMBL" id="CM009750">
    <property type="protein sequence ID" value="PUZ72169.1"/>
    <property type="molecule type" value="Genomic_DNA"/>
</dbReference>
<dbReference type="OrthoDB" id="5835829at2759"/>
<reference evidence="3 4" key="1">
    <citation type="submission" date="2018-04" db="EMBL/GenBank/DDBJ databases">
        <title>WGS assembly of Panicum hallii var. hallii HAL2.</title>
        <authorList>
            <person name="Lovell J."/>
            <person name="Jenkins J."/>
            <person name="Lowry D."/>
            <person name="Mamidi S."/>
            <person name="Sreedasyam A."/>
            <person name="Weng X."/>
            <person name="Barry K."/>
            <person name="Bonette J."/>
            <person name="Campitelli B."/>
            <person name="Daum C."/>
            <person name="Gordon S."/>
            <person name="Gould B."/>
            <person name="Lipzen A."/>
            <person name="MacQueen A."/>
            <person name="Palacio-Mejia J."/>
            <person name="Plott C."/>
            <person name="Shakirov E."/>
            <person name="Shu S."/>
            <person name="Yoshinaga Y."/>
            <person name="Zane M."/>
            <person name="Rokhsar D."/>
            <person name="Grimwood J."/>
            <person name="Schmutz J."/>
            <person name="Juenger T."/>
        </authorList>
    </citation>
    <scope>NUCLEOTIDE SEQUENCE [LARGE SCALE GENOMIC DNA]</scope>
    <source>
        <strain evidence="4">cv. HAL2</strain>
    </source>
</reference>
<accession>A0A2T7EWI0</accession>
<keyword evidence="4" id="KW-1185">Reference proteome</keyword>
<dbReference type="InterPro" id="IPR002213">
    <property type="entry name" value="UDP_glucos_trans"/>
</dbReference>
<keyword evidence="2" id="KW-0808">Transferase</keyword>
<name>A0A2T7EWI0_9POAL</name>
<dbReference type="Pfam" id="PF00201">
    <property type="entry name" value="UDPGT"/>
    <property type="match status" value="1"/>
</dbReference>
<evidence type="ECO:0008006" key="5">
    <source>
        <dbReference type="Google" id="ProtNLM"/>
    </source>
</evidence>